<evidence type="ECO:0000256" key="9">
    <source>
        <dbReference type="RuleBase" id="RU361157"/>
    </source>
</evidence>
<feature type="transmembrane region" description="Helical" evidence="9">
    <location>
        <begin position="21"/>
        <end position="40"/>
    </location>
</feature>
<keyword evidence="7 9" id="KW-0472">Membrane</keyword>
<comment type="subcellular location">
    <subcellularLocation>
        <location evidence="1 9">Cell membrane</location>
        <topology evidence="1 9">Multi-pass membrane protein</topology>
    </subcellularLocation>
</comment>
<evidence type="ECO:0000313" key="12">
    <source>
        <dbReference type="Proteomes" id="UP001304298"/>
    </source>
</evidence>
<keyword evidence="3 9" id="KW-0813">Transport</keyword>
<evidence type="ECO:0000256" key="2">
    <source>
        <dbReference type="ARBA" id="ARBA00007783"/>
    </source>
</evidence>
<feature type="transmembrane region" description="Helical" evidence="9">
    <location>
        <begin position="130"/>
        <end position="153"/>
    </location>
</feature>
<evidence type="ECO:0000256" key="3">
    <source>
        <dbReference type="ARBA" id="ARBA00022448"/>
    </source>
</evidence>
<evidence type="ECO:0000256" key="5">
    <source>
        <dbReference type="ARBA" id="ARBA00022692"/>
    </source>
</evidence>
<dbReference type="Pfam" id="PF01061">
    <property type="entry name" value="ABC2_membrane"/>
    <property type="match status" value="1"/>
</dbReference>
<feature type="domain" description="ABC transmembrane type-2" evidence="10">
    <location>
        <begin position="16"/>
        <end position="239"/>
    </location>
</feature>
<dbReference type="InterPro" id="IPR000412">
    <property type="entry name" value="ABC_2_transport"/>
</dbReference>
<reference evidence="11 12" key="1">
    <citation type="submission" date="2023-12" db="EMBL/GenBank/DDBJ databases">
        <title>Amycolatopsis sp. V23-08.</title>
        <authorList>
            <person name="Somphong A."/>
        </authorList>
    </citation>
    <scope>NUCLEOTIDE SEQUENCE [LARGE SCALE GENOMIC DNA]</scope>
    <source>
        <strain evidence="11 12">V23-08</strain>
    </source>
</reference>
<proteinExistence type="inferred from homology"/>
<evidence type="ECO:0000259" key="10">
    <source>
        <dbReference type="PROSITE" id="PS51012"/>
    </source>
</evidence>
<feature type="transmembrane region" description="Helical" evidence="9">
    <location>
        <begin position="52"/>
        <end position="73"/>
    </location>
</feature>
<name>A0ABU5R2Y9_9PSEU</name>
<keyword evidence="12" id="KW-1185">Reference proteome</keyword>
<keyword evidence="6 9" id="KW-1133">Transmembrane helix</keyword>
<keyword evidence="5 9" id="KW-0812">Transmembrane</keyword>
<dbReference type="InterPro" id="IPR013525">
    <property type="entry name" value="ABC2_TM"/>
</dbReference>
<comment type="similarity">
    <text evidence="2 9">Belongs to the ABC-2 integral membrane protein family.</text>
</comment>
<dbReference type="PIRSF" id="PIRSF006648">
    <property type="entry name" value="DrrB"/>
    <property type="match status" value="1"/>
</dbReference>
<dbReference type="PANTHER" id="PTHR30294:SF38">
    <property type="entry name" value="TRANSPORT PERMEASE PROTEIN"/>
    <property type="match status" value="1"/>
</dbReference>
<feature type="transmembrane region" description="Helical" evidence="9">
    <location>
        <begin position="214"/>
        <end position="234"/>
    </location>
</feature>
<dbReference type="PROSITE" id="PS51012">
    <property type="entry name" value="ABC_TM2"/>
    <property type="match status" value="1"/>
</dbReference>
<dbReference type="RefSeq" id="WP_323326822.1">
    <property type="nucleotide sequence ID" value="NZ_JAYFSI010000002.1"/>
</dbReference>
<evidence type="ECO:0000256" key="8">
    <source>
        <dbReference type="ARBA" id="ARBA00023251"/>
    </source>
</evidence>
<keyword evidence="8" id="KW-0046">Antibiotic resistance</keyword>
<evidence type="ECO:0000256" key="6">
    <source>
        <dbReference type="ARBA" id="ARBA00022989"/>
    </source>
</evidence>
<dbReference type="PANTHER" id="PTHR30294">
    <property type="entry name" value="MEMBRANE COMPONENT OF ABC TRANSPORTER YHHJ-RELATED"/>
    <property type="match status" value="1"/>
</dbReference>
<sequence length="245" mass="25474">MTRFSVLVRHSAVLRLRDPGHLISYAVMPMVLMLVFKPLFAASVADGPTQAVLGLLVMFTVLALSIVGTSMLSERTWNTWDRLRATPATAGELLAGKAVPVFAVLVLQQAVLLVFGHYVVGMPAPVSPVLLGFAVLVWSLTLLAVGTAAATLVRSHGELSAVCDVGSLVVSSLGGALIPAAMLPGWAQAIAPISPGYWAMTMLRGAVEGQSSDVFRGAAILGGLAVVAGIVAVVRLDRGLSRLRG</sequence>
<gene>
    <name evidence="11" type="ORF">VA596_13550</name>
</gene>
<evidence type="ECO:0000256" key="1">
    <source>
        <dbReference type="ARBA" id="ARBA00004651"/>
    </source>
</evidence>
<protein>
    <recommendedName>
        <fullName evidence="9">Transport permease protein</fullName>
    </recommendedName>
</protein>
<keyword evidence="4 9" id="KW-1003">Cell membrane</keyword>
<dbReference type="Proteomes" id="UP001304298">
    <property type="component" value="Unassembled WGS sequence"/>
</dbReference>
<organism evidence="11 12">
    <name type="scientific">Amycolatopsis heterodermiae</name>
    <dbReference type="NCBI Taxonomy" id="3110235"/>
    <lineage>
        <taxon>Bacteria</taxon>
        <taxon>Bacillati</taxon>
        <taxon>Actinomycetota</taxon>
        <taxon>Actinomycetes</taxon>
        <taxon>Pseudonocardiales</taxon>
        <taxon>Pseudonocardiaceae</taxon>
        <taxon>Amycolatopsis</taxon>
    </lineage>
</organism>
<feature type="transmembrane region" description="Helical" evidence="9">
    <location>
        <begin position="94"/>
        <end position="118"/>
    </location>
</feature>
<dbReference type="InterPro" id="IPR047817">
    <property type="entry name" value="ABC2_TM_bact-type"/>
</dbReference>
<comment type="caution">
    <text evidence="11">The sequence shown here is derived from an EMBL/GenBank/DDBJ whole genome shotgun (WGS) entry which is preliminary data.</text>
</comment>
<evidence type="ECO:0000256" key="7">
    <source>
        <dbReference type="ARBA" id="ARBA00023136"/>
    </source>
</evidence>
<accession>A0ABU5R2Y9</accession>
<evidence type="ECO:0000313" key="11">
    <source>
        <dbReference type="EMBL" id="MEA5360567.1"/>
    </source>
</evidence>
<dbReference type="EMBL" id="JAYFSI010000002">
    <property type="protein sequence ID" value="MEA5360567.1"/>
    <property type="molecule type" value="Genomic_DNA"/>
</dbReference>
<evidence type="ECO:0000256" key="4">
    <source>
        <dbReference type="ARBA" id="ARBA00022475"/>
    </source>
</evidence>
<feature type="transmembrane region" description="Helical" evidence="9">
    <location>
        <begin position="165"/>
        <end position="194"/>
    </location>
</feature>
<dbReference type="InterPro" id="IPR051449">
    <property type="entry name" value="ABC-2_transporter_component"/>
</dbReference>